<dbReference type="PANTHER" id="PTHR43646">
    <property type="entry name" value="GLYCOSYLTRANSFERASE"/>
    <property type="match status" value="1"/>
</dbReference>
<dbReference type="SUPFAM" id="SSF53448">
    <property type="entry name" value="Nucleotide-diphospho-sugar transferases"/>
    <property type="match status" value="1"/>
</dbReference>
<keyword evidence="4" id="KW-0808">Transferase</keyword>
<reference evidence="6" key="1">
    <citation type="journal article" date="2019" name="PLoS Negl. Trop. Dis.">
        <title>Revisiting the worldwide diversity of Leptospira species in the environment.</title>
        <authorList>
            <person name="Vincent A.T."/>
            <person name="Schiettekatte O."/>
            <person name="Bourhy P."/>
            <person name="Veyrier F.J."/>
            <person name="Picardeau M."/>
        </authorList>
    </citation>
    <scope>NUCLEOTIDE SEQUENCE [LARGE SCALE GENOMIC DNA]</scope>
    <source>
        <strain evidence="6">201800277</strain>
    </source>
</reference>
<dbReference type="GO" id="GO:0016757">
    <property type="term" value="F:glycosyltransferase activity"/>
    <property type="evidence" value="ECO:0007669"/>
    <property type="project" value="UniProtKB-KW"/>
</dbReference>
<evidence type="ECO:0000256" key="1">
    <source>
        <dbReference type="ARBA" id="ARBA00004236"/>
    </source>
</evidence>
<dbReference type="PANTHER" id="PTHR43646:SF2">
    <property type="entry name" value="GLYCOSYLTRANSFERASE 2-LIKE DOMAIN-CONTAINING PROTEIN"/>
    <property type="match status" value="1"/>
</dbReference>
<evidence type="ECO:0008006" key="8">
    <source>
        <dbReference type="Google" id="ProtNLM"/>
    </source>
</evidence>
<comment type="subcellular location">
    <subcellularLocation>
        <location evidence="1">Cell membrane</location>
    </subcellularLocation>
</comment>
<dbReference type="OrthoDB" id="5291101at2"/>
<gene>
    <name evidence="6" type="ORF">EHQ30_02700</name>
</gene>
<keyword evidence="7" id="KW-1185">Reference proteome</keyword>
<protein>
    <recommendedName>
        <fullName evidence="8">Glycosyl transferase</fullName>
    </recommendedName>
</protein>
<dbReference type="GO" id="GO:0005886">
    <property type="term" value="C:plasma membrane"/>
    <property type="evidence" value="ECO:0007669"/>
    <property type="project" value="UniProtKB-SubCell"/>
</dbReference>
<evidence type="ECO:0000313" key="7">
    <source>
        <dbReference type="Proteomes" id="UP000297891"/>
    </source>
</evidence>
<dbReference type="Gene3D" id="3.90.550.10">
    <property type="entry name" value="Spore Coat Polysaccharide Biosynthesis Protein SpsA, Chain A"/>
    <property type="match status" value="1"/>
</dbReference>
<evidence type="ECO:0000256" key="2">
    <source>
        <dbReference type="ARBA" id="ARBA00022475"/>
    </source>
</evidence>
<evidence type="ECO:0000313" key="6">
    <source>
        <dbReference type="EMBL" id="TGK95565.1"/>
    </source>
</evidence>
<keyword evidence="2" id="KW-1003">Cell membrane</keyword>
<evidence type="ECO:0000256" key="3">
    <source>
        <dbReference type="ARBA" id="ARBA00022676"/>
    </source>
</evidence>
<dbReference type="Proteomes" id="UP000297891">
    <property type="component" value="Unassembled WGS sequence"/>
</dbReference>
<sequence>MLSIIIPTDTGENVLFQNSLLAFHNHPQIEIITIDRKEAFTRAERLNIGFHKSKGEIVLFHHPRTKLPTKAIDRLIKISCELDRKMIWGGFIHQFDQSHSLLRFISWYSNFIRTKWKGIVYLDHCVFFDRRLWHSDLKIEAIFEDTELSLKFRKILWPVLLPYPAITSTHRYIKNGILKQSFINLILKFGYFLHLPSSLLFSLYQK</sequence>
<dbReference type="RefSeq" id="WP_100791775.1">
    <property type="nucleotide sequence ID" value="NZ_NPDQ01000007.1"/>
</dbReference>
<keyword evidence="5" id="KW-0472">Membrane</keyword>
<evidence type="ECO:0000256" key="4">
    <source>
        <dbReference type="ARBA" id="ARBA00022679"/>
    </source>
</evidence>
<name>A0A2M9XZ01_9LEPT</name>
<evidence type="ECO:0000256" key="5">
    <source>
        <dbReference type="ARBA" id="ARBA00023136"/>
    </source>
</evidence>
<comment type="caution">
    <text evidence="6">The sequence shown here is derived from an EMBL/GenBank/DDBJ whole genome shotgun (WGS) entry which is preliminary data.</text>
</comment>
<dbReference type="EMBL" id="RQFP01000001">
    <property type="protein sequence ID" value="TGK95565.1"/>
    <property type="molecule type" value="Genomic_DNA"/>
</dbReference>
<proteinExistence type="predicted"/>
<organism evidence="6 7">
    <name type="scientific">Leptospira brenneri</name>
    <dbReference type="NCBI Taxonomy" id="2023182"/>
    <lineage>
        <taxon>Bacteria</taxon>
        <taxon>Pseudomonadati</taxon>
        <taxon>Spirochaetota</taxon>
        <taxon>Spirochaetia</taxon>
        <taxon>Leptospirales</taxon>
        <taxon>Leptospiraceae</taxon>
        <taxon>Leptospira</taxon>
    </lineage>
</organism>
<accession>A0A2M9XZ01</accession>
<dbReference type="AlphaFoldDB" id="A0A2M9XZ01"/>
<dbReference type="InterPro" id="IPR029044">
    <property type="entry name" value="Nucleotide-diphossugar_trans"/>
</dbReference>
<keyword evidence="3" id="KW-0328">Glycosyltransferase</keyword>